<evidence type="ECO:0000256" key="1">
    <source>
        <dbReference type="ARBA" id="ARBA00004141"/>
    </source>
</evidence>
<feature type="transmembrane region" description="Helical" evidence="7">
    <location>
        <begin position="422"/>
        <end position="448"/>
    </location>
</feature>
<feature type="domain" description="Major facilitator superfamily (MFS) profile" evidence="8">
    <location>
        <begin position="30"/>
        <end position="451"/>
    </location>
</feature>
<evidence type="ECO:0000256" key="7">
    <source>
        <dbReference type="SAM" id="Phobius"/>
    </source>
</evidence>
<reference evidence="9 10" key="4">
    <citation type="journal article" date="2009" name="Appl. Environ. Microbiol.">
        <title>Comparative genome-wide transcriptional profiling of Azorhizobium caulinodans ORS571 grown under free-living and symbiotic conditions.</title>
        <authorList>
            <person name="Tsukada S."/>
            <person name="Aono T."/>
            <person name="Akiba N."/>
            <person name="Lee KB."/>
            <person name="Liu CT."/>
            <person name="Toyazaki H."/>
            <person name="Oyaizu H."/>
        </authorList>
    </citation>
    <scope>NUCLEOTIDE SEQUENCE [LARGE SCALE GENOMIC DNA]</scope>
    <source>
        <strain evidence="10">ATCC 43989 / DSM 5975 / JCM 20966 / LMG 6465 / NBRC 14845 / NCIMB 13405 / ORS 571</strain>
    </source>
</reference>
<dbReference type="InterPro" id="IPR011701">
    <property type="entry name" value="MFS"/>
</dbReference>
<reference evidence="9 10" key="5">
    <citation type="journal article" date="2010" name="Appl. Environ. Microbiol.">
        <title>phrR-like gene praR of Azorhizobium caulinodans ORS571 is essential for symbiosis with Sesbania rostrata and is involved in expression of reb genes.</title>
        <authorList>
            <person name="Akiba N."/>
            <person name="Aono T."/>
            <person name="Toyazaki H."/>
            <person name="Sato S."/>
            <person name="Oyaizu H."/>
        </authorList>
    </citation>
    <scope>NUCLEOTIDE SEQUENCE [LARGE SCALE GENOMIC DNA]</scope>
    <source>
        <strain evidence="10">ATCC 43989 / DSM 5975 / JCM 20966 / LMG 6465 / NBRC 14845 / NCIMB 13405 / ORS 571</strain>
    </source>
</reference>
<feature type="transmembrane region" description="Helical" evidence="7">
    <location>
        <begin position="324"/>
        <end position="342"/>
    </location>
</feature>
<evidence type="ECO:0000256" key="3">
    <source>
        <dbReference type="ARBA" id="ARBA00022448"/>
    </source>
</evidence>
<feature type="transmembrane region" description="Helical" evidence="7">
    <location>
        <begin position="97"/>
        <end position="115"/>
    </location>
</feature>
<comment type="subcellular location">
    <subcellularLocation>
        <location evidence="1">Membrane</location>
        <topology evidence="1">Multi-pass membrane protein</topology>
    </subcellularLocation>
</comment>
<dbReference type="GO" id="GO:0022857">
    <property type="term" value="F:transmembrane transporter activity"/>
    <property type="evidence" value="ECO:0007669"/>
    <property type="project" value="InterPro"/>
</dbReference>
<keyword evidence="3" id="KW-0813">Transport</keyword>
<feature type="transmembrane region" description="Helical" evidence="7">
    <location>
        <begin position="184"/>
        <end position="205"/>
    </location>
</feature>
<accession>A8IBN6</accession>
<evidence type="ECO:0000256" key="2">
    <source>
        <dbReference type="ARBA" id="ARBA00010992"/>
    </source>
</evidence>
<dbReference type="eggNOG" id="COG0477">
    <property type="taxonomic scope" value="Bacteria"/>
</dbReference>
<reference evidence="10" key="2">
    <citation type="submission" date="2007-04" db="EMBL/GenBank/DDBJ databases">
        <title>Complete genome sequence of the nitrogen-fixing bacterium Azorhizobium caulinodans ORS571.</title>
        <authorList>
            <person name="Lee K.B."/>
            <person name="Backer P.D."/>
            <person name="Aono T."/>
            <person name="Liu C.T."/>
            <person name="Suzuki S."/>
            <person name="Suzuki T."/>
            <person name="Kaneko T."/>
            <person name="Yamada M."/>
            <person name="Tabata S."/>
            <person name="Kupfer D.M."/>
            <person name="Najar F.Z."/>
            <person name="Wiley G.B."/>
            <person name="Roe B."/>
            <person name="Binnewies T."/>
            <person name="Ussery D."/>
            <person name="Vereecke D."/>
            <person name="Gevers D."/>
            <person name="Holsters M."/>
            <person name="Oyaizu H."/>
        </authorList>
    </citation>
    <scope>NUCLEOTIDE SEQUENCE [LARGE SCALE GENOMIC DNA]</scope>
    <source>
        <strain evidence="10">ATCC 43989 / DSM 5975 / JCM 20966 / LMG 6465 / NBRC 14845 / NCIMB 13405 / ORS 571</strain>
    </source>
</reference>
<dbReference type="EMBL" id="AP009384">
    <property type="protein sequence ID" value="BAF89095.1"/>
    <property type="molecule type" value="Genomic_DNA"/>
</dbReference>
<feature type="transmembrane region" description="Helical" evidence="7">
    <location>
        <begin position="156"/>
        <end position="178"/>
    </location>
</feature>
<feature type="transmembrane region" description="Helical" evidence="7">
    <location>
        <begin position="121"/>
        <end position="144"/>
    </location>
</feature>
<dbReference type="Pfam" id="PF07690">
    <property type="entry name" value="MFS_1"/>
    <property type="match status" value="1"/>
</dbReference>
<dbReference type="PANTHER" id="PTHR23511:SF34">
    <property type="entry name" value="SYNAPTIC VESICLE GLYCOPROTEIN 2"/>
    <property type="match status" value="1"/>
</dbReference>
<dbReference type="SUPFAM" id="SSF103473">
    <property type="entry name" value="MFS general substrate transporter"/>
    <property type="match status" value="1"/>
</dbReference>
<evidence type="ECO:0000313" key="10">
    <source>
        <dbReference type="Proteomes" id="UP000000270"/>
    </source>
</evidence>
<dbReference type="KEGG" id="azc:AZC_3097"/>
<dbReference type="PROSITE" id="PS50850">
    <property type="entry name" value="MFS"/>
    <property type="match status" value="1"/>
</dbReference>
<dbReference type="HOGENOM" id="CLU_001265_46_6_5"/>
<evidence type="ECO:0000256" key="5">
    <source>
        <dbReference type="ARBA" id="ARBA00022989"/>
    </source>
</evidence>
<evidence type="ECO:0000259" key="8">
    <source>
        <dbReference type="PROSITE" id="PS50850"/>
    </source>
</evidence>
<comment type="similarity">
    <text evidence="2">Belongs to the major facilitator superfamily. Sugar transporter (TC 2.A.1.1) family.</text>
</comment>
<sequence length="456" mass="47021">MTRRSAADPTAAELVARYDGQAMGPRYWTTFAVLAGVATLDFADFFLIGFILAVIGPEWGLSYGQSAMILYGGGVGSILAALLWGSVSDARGRKRQIISGTIICGLSAGLIAFVPQGWWELIVALRILVGFGLAASATPVLTLVVEVTPTRHRTRVGSLFMVFSSLGILVAALSSGLLIETLGWRGVALLGFMPLVPALLTALFVPESLRWLVAVGRISQAMALVGEPGQAGAAAPQVEKGRGLIRSLGDLYERPRIFWQVVIVNAAALTVVFGYYLWGPTIMSAELGRSVGGTALYFVIISGCGILGRLSTAVVVPFTGRRPLGIVLALLAAVALACVSLSGGRTVAGVPMALISLSCAAFFCEGGLANSAPYAIEQYGARLGARAAGLAQAASGVGRIIGPLALALIAGSSNVVSPAFSAAAAAPAFLFFAGCMVLVSGAFVFLAVETNGRPID</sequence>
<feature type="transmembrane region" description="Helical" evidence="7">
    <location>
        <begin position="257"/>
        <end position="278"/>
    </location>
</feature>
<dbReference type="RefSeq" id="WP_012171621.1">
    <property type="nucleotide sequence ID" value="NC_009937.1"/>
</dbReference>
<keyword evidence="5 7" id="KW-1133">Transmembrane helix</keyword>
<dbReference type="AlphaFoldDB" id="A8IBN6"/>
<dbReference type="Gene3D" id="1.20.1250.20">
    <property type="entry name" value="MFS general substrate transporter like domains"/>
    <property type="match status" value="1"/>
</dbReference>
<proteinExistence type="inferred from homology"/>
<evidence type="ECO:0000256" key="6">
    <source>
        <dbReference type="ARBA" id="ARBA00023136"/>
    </source>
</evidence>
<feature type="transmembrane region" description="Helical" evidence="7">
    <location>
        <begin position="67"/>
        <end position="85"/>
    </location>
</feature>
<dbReference type="InterPro" id="IPR020846">
    <property type="entry name" value="MFS_dom"/>
</dbReference>
<dbReference type="STRING" id="438753.AZC_3097"/>
<keyword evidence="6 7" id="KW-0472">Membrane</keyword>
<name>A8IBN6_AZOC5</name>
<reference evidence="9 10" key="3">
    <citation type="journal article" date="2008" name="BMC Genomics">
        <title>The genome of the versatile nitrogen fixer Azorhizobium caulinodans ORS571.</title>
        <authorList>
            <person name="Lee KB."/>
            <person name="Backer P.D."/>
            <person name="Aono T."/>
            <person name="Liu CT."/>
            <person name="Suzuki S."/>
            <person name="Suzuki T."/>
            <person name="Kaneko T."/>
            <person name="Yamada M."/>
            <person name="Tabata S."/>
            <person name="Kupfer D.M."/>
            <person name="Najar F.Z."/>
            <person name="Wiley G.B."/>
            <person name="Roe B."/>
            <person name="Binnewies T.T."/>
            <person name="Ussery D.W."/>
            <person name="D'Haeze W."/>
            <person name="Herder J.D."/>
            <person name="Gevers D."/>
            <person name="Vereecke D."/>
            <person name="Holsters M."/>
            <person name="Oyaizu H."/>
        </authorList>
    </citation>
    <scope>NUCLEOTIDE SEQUENCE [LARGE SCALE GENOMIC DNA]</scope>
    <source>
        <strain evidence="10">ATCC 43989 / DSM 5975 / JCM 20966 / LMG 6465 / NBRC 14845 / NCIMB 13405 / ORS 571</strain>
    </source>
</reference>
<reference evidence="9 10" key="6">
    <citation type="journal article" date="2011" name="Appl. Environ. Microbiol.">
        <title>Involvement of the azorhizobial chromosome partition gene (parA) in the onset of bacteroid differentiation during Sesbania rostrata stem nodule development.</title>
        <authorList>
            <person name="Liu CT."/>
            <person name="Lee KB."/>
            <person name="Wang YS."/>
            <person name="Peng MH."/>
            <person name="Lee KT."/>
            <person name="Suzuki S."/>
            <person name="Suzuki T."/>
            <person name="Oyaizu H."/>
        </authorList>
    </citation>
    <scope>NUCLEOTIDE SEQUENCE [LARGE SCALE GENOMIC DNA]</scope>
    <source>
        <strain evidence="10">ATCC 43989 / DSM 5975 / JCM 20966 / LMG 6465 / NBRC 14845 / NCIMB 13405 / ORS 571</strain>
    </source>
</reference>
<feature type="transmembrane region" description="Helical" evidence="7">
    <location>
        <begin position="390"/>
        <end position="410"/>
    </location>
</feature>
<feature type="transmembrane region" description="Helical" evidence="7">
    <location>
        <begin position="27"/>
        <end position="55"/>
    </location>
</feature>
<dbReference type="Proteomes" id="UP000000270">
    <property type="component" value="Chromosome"/>
</dbReference>
<organism evidence="9 10">
    <name type="scientific">Azorhizobium caulinodans (strain ATCC 43989 / DSM 5975 / JCM 20966 / LMG 6465 / NBRC 14845 / NCIMB 13405 / ORS 571)</name>
    <dbReference type="NCBI Taxonomy" id="438753"/>
    <lineage>
        <taxon>Bacteria</taxon>
        <taxon>Pseudomonadati</taxon>
        <taxon>Pseudomonadota</taxon>
        <taxon>Alphaproteobacteria</taxon>
        <taxon>Hyphomicrobiales</taxon>
        <taxon>Xanthobacteraceae</taxon>
        <taxon>Azorhizobium</taxon>
    </lineage>
</organism>
<dbReference type="InterPro" id="IPR036259">
    <property type="entry name" value="MFS_trans_sf"/>
</dbReference>
<reference evidence="9 10" key="1">
    <citation type="journal article" date="2007" name="Appl. Environ. Microbiol.">
        <title>Rhizobial factors required for stem nodule maturation and maintenance in Sesbania rostrata-Azorhizobium caulinodans ORS571 symbiosis.</title>
        <authorList>
            <person name="Suzuki S."/>
            <person name="Aono T."/>
            <person name="Lee KB."/>
            <person name="Suzuki T."/>
            <person name="Liu CT."/>
            <person name="Miwa H."/>
            <person name="Wakao S."/>
            <person name="Iki T."/>
            <person name="Oyaizu H."/>
        </authorList>
    </citation>
    <scope>NUCLEOTIDE SEQUENCE [LARGE SCALE GENOMIC DNA]</scope>
    <source>
        <strain evidence="10">ATCC 43989 / DSM 5975 / JCM 20966 / LMG 6465 / NBRC 14845 / NCIMB 13405 / ORS 571</strain>
    </source>
</reference>
<keyword evidence="4 7" id="KW-0812">Transmembrane</keyword>
<feature type="transmembrane region" description="Helical" evidence="7">
    <location>
        <begin position="348"/>
        <end position="369"/>
    </location>
</feature>
<evidence type="ECO:0000313" key="9">
    <source>
        <dbReference type="EMBL" id="BAF89095.1"/>
    </source>
</evidence>
<feature type="transmembrane region" description="Helical" evidence="7">
    <location>
        <begin position="290"/>
        <end position="312"/>
    </location>
</feature>
<protein>
    <recommendedName>
        <fullName evidence="8">Major facilitator superfamily (MFS) profile domain-containing protein</fullName>
    </recommendedName>
</protein>
<keyword evidence="10" id="KW-1185">Reference proteome</keyword>
<dbReference type="GO" id="GO:0016020">
    <property type="term" value="C:membrane"/>
    <property type="evidence" value="ECO:0007669"/>
    <property type="project" value="UniProtKB-SubCell"/>
</dbReference>
<evidence type="ECO:0000256" key="4">
    <source>
        <dbReference type="ARBA" id="ARBA00022692"/>
    </source>
</evidence>
<gene>
    <name evidence="9" type="ordered locus">AZC_3097</name>
</gene>
<dbReference type="PANTHER" id="PTHR23511">
    <property type="entry name" value="SYNAPTIC VESICLE GLYCOPROTEIN 2"/>
    <property type="match status" value="1"/>
</dbReference>